<dbReference type="InterPro" id="IPR005474">
    <property type="entry name" value="Transketolase_N"/>
</dbReference>
<dbReference type="PANTHER" id="PTHR47514">
    <property type="entry name" value="TRANSKETOLASE N-TERMINAL SECTION-RELATED"/>
    <property type="match status" value="1"/>
</dbReference>
<evidence type="ECO:0000256" key="2">
    <source>
        <dbReference type="ARBA" id="ARBA00007131"/>
    </source>
</evidence>
<dbReference type="EMBL" id="CP158487">
    <property type="protein sequence ID" value="XDN89539.1"/>
    <property type="molecule type" value="Genomic_DNA"/>
</dbReference>
<proteinExistence type="inferred from homology"/>
<organism evidence="5">
    <name type="scientific">Candidatus Nanosynbacter sp. TM7-074</name>
    <dbReference type="NCBI Taxonomy" id="3158573"/>
    <lineage>
        <taxon>Bacteria</taxon>
        <taxon>Candidatus Saccharimonadota</taxon>
        <taxon>Candidatus Saccharimonadia</taxon>
        <taxon>Candidatus Nanosynbacterales</taxon>
        <taxon>Candidatus Nanosynbacteraceae</taxon>
        <taxon>Candidatus Nanosynbacter</taxon>
    </lineage>
</organism>
<dbReference type="Pfam" id="PF00456">
    <property type="entry name" value="Transketolase_N"/>
    <property type="match status" value="1"/>
</dbReference>
<comment type="cofactor">
    <cofactor evidence="1">
        <name>thiamine diphosphate</name>
        <dbReference type="ChEBI" id="CHEBI:58937"/>
    </cofactor>
</comment>
<evidence type="ECO:0000259" key="4">
    <source>
        <dbReference type="Pfam" id="PF00456"/>
    </source>
</evidence>
<dbReference type="SUPFAM" id="SSF52518">
    <property type="entry name" value="Thiamin diphosphate-binding fold (THDP-binding)"/>
    <property type="match status" value="1"/>
</dbReference>
<dbReference type="InterPro" id="IPR029061">
    <property type="entry name" value="THDP-binding"/>
</dbReference>
<dbReference type="PANTHER" id="PTHR47514:SF1">
    <property type="entry name" value="TRANSKETOLASE N-TERMINAL SECTION-RELATED"/>
    <property type="match status" value="1"/>
</dbReference>
<accession>A0AB39JA10</accession>
<dbReference type="AlphaFoldDB" id="A0AB39JA10"/>
<keyword evidence="3" id="KW-0786">Thiamine pyrophosphate</keyword>
<reference evidence="5" key="1">
    <citation type="submission" date="2024-06" db="EMBL/GenBank/DDBJ databases">
        <authorList>
            <person name="Atkinson C."/>
            <person name="McLean J."/>
            <person name="Gallagher L."/>
            <person name="Bor B."/>
            <person name="Mougous J."/>
        </authorList>
    </citation>
    <scope>NUCLEOTIDE SEQUENCE</scope>
    <source>
        <strain evidence="5">TM7-074</strain>
    </source>
</reference>
<protein>
    <submittedName>
        <fullName evidence="5">Transketolase</fullName>
    </submittedName>
</protein>
<evidence type="ECO:0000256" key="1">
    <source>
        <dbReference type="ARBA" id="ARBA00001964"/>
    </source>
</evidence>
<comment type="similarity">
    <text evidence="2">Belongs to the transketolase family.</text>
</comment>
<dbReference type="CDD" id="cd02012">
    <property type="entry name" value="TPP_TK"/>
    <property type="match status" value="1"/>
</dbReference>
<dbReference type="RefSeq" id="WP_369000099.1">
    <property type="nucleotide sequence ID" value="NZ_CP158487.1"/>
</dbReference>
<name>A0AB39JA10_9BACT</name>
<evidence type="ECO:0000313" key="5">
    <source>
        <dbReference type="EMBL" id="XDN89539.1"/>
    </source>
</evidence>
<evidence type="ECO:0000256" key="3">
    <source>
        <dbReference type="ARBA" id="ARBA00023052"/>
    </source>
</evidence>
<feature type="domain" description="Transketolase N-terminal" evidence="4">
    <location>
        <begin position="13"/>
        <end position="273"/>
    </location>
</feature>
<dbReference type="Gene3D" id="3.40.50.970">
    <property type="match status" value="1"/>
</dbReference>
<sequence>MSDYQLNELREISQTLRQSIIHELVTAGSGHAAGCLGFADVMAVLYFHVMRIDPKNPDWQDRDIFVMSNGHYAPLLYATLAERGFFDKKELANLRKFGSKLQGHPERGSLPGVETTSGPLGCGLSQAAGMSYSLKYLGGNPQRFVYCSLGDGELNEGNIWEAAMFATKYDLSNIIAIIDRNNIQIGGDTEKVMPLGNLADKWRSFGWFTQEVDGHDYEAIVKAIDVAKISHQPNVIIAHTIPGFGVDFMEYDYQWHGKAPNAEEARRALIQLGEKGDVK</sequence>
<gene>
    <name evidence="5" type="ORF">TM074_02410</name>
</gene>